<dbReference type="Proteomes" id="UP000238916">
    <property type="component" value="Unassembled WGS sequence"/>
</dbReference>
<proteinExistence type="predicted"/>
<reference evidence="2" key="1">
    <citation type="submission" date="2018-02" db="EMBL/GenBank/DDBJ databases">
        <authorList>
            <person name="Hausmann B."/>
        </authorList>
    </citation>
    <scope>NUCLEOTIDE SEQUENCE [LARGE SCALE GENOMIC DNA]</scope>
    <source>
        <strain evidence="2">Peat soil MAG SbF1</strain>
    </source>
</reference>
<sequence>MLRMSVPPLEVLGVELATATTGITSIKAIIRSKIILVIRVLQQWLNDWIRNMLLRDLIRTRSESRSLPPFAFGLNG</sequence>
<dbReference type="AlphaFoldDB" id="A0A2U3LL62"/>
<dbReference type="EMBL" id="OMOF01000561">
    <property type="protein sequence ID" value="SPF52687.1"/>
    <property type="molecule type" value="Genomic_DNA"/>
</dbReference>
<organism evidence="1 2">
    <name type="scientific">Candidatus Desulfosporosinus infrequens</name>
    <dbReference type="NCBI Taxonomy" id="2043169"/>
    <lineage>
        <taxon>Bacteria</taxon>
        <taxon>Bacillati</taxon>
        <taxon>Bacillota</taxon>
        <taxon>Clostridia</taxon>
        <taxon>Eubacteriales</taxon>
        <taxon>Desulfitobacteriaceae</taxon>
        <taxon>Desulfosporosinus</taxon>
    </lineage>
</organism>
<accession>A0A2U3LL62</accession>
<name>A0A2U3LL62_9FIRM</name>
<protein>
    <submittedName>
        <fullName evidence="1">Uncharacterized protein</fullName>
    </submittedName>
</protein>
<gene>
    <name evidence="1" type="ORF">SBF1_6030002</name>
</gene>
<evidence type="ECO:0000313" key="2">
    <source>
        <dbReference type="Proteomes" id="UP000238916"/>
    </source>
</evidence>
<evidence type="ECO:0000313" key="1">
    <source>
        <dbReference type="EMBL" id="SPF52687.1"/>
    </source>
</evidence>